<evidence type="ECO:0000256" key="4">
    <source>
        <dbReference type="ARBA" id="ARBA00022927"/>
    </source>
</evidence>
<evidence type="ECO:0000256" key="5">
    <source>
        <dbReference type="ARBA" id="ARBA00023136"/>
    </source>
</evidence>
<evidence type="ECO:0000256" key="6">
    <source>
        <dbReference type="SAM" id="MobiDB-lite"/>
    </source>
</evidence>
<evidence type="ECO:0000256" key="3">
    <source>
        <dbReference type="ARBA" id="ARBA00022448"/>
    </source>
</evidence>
<comment type="similarity">
    <text evidence="2">Belongs to the adaptor complexes large subunit family.</text>
</comment>
<evidence type="ECO:0000256" key="1">
    <source>
        <dbReference type="ARBA" id="ARBA00004308"/>
    </source>
</evidence>
<dbReference type="InterPro" id="IPR026739">
    <property type="entry name" value="AP_beta"/>
</dbReference>
<dbReference type="SUPFAM" id="SSF48371">
    <property type="entry name" value="ARM repeat"/>
    <property type="match status" value="1"/>
</dbReference>
<protein>
    <submittedName>
        <fullName evidence="8">Adaptin N terminal region family protein</fullName>
    </submittedName>
</protein>
<keyword evidence="4" id="KW-0653">Protein transport</keyword>
<dbReference type="RefSeq" id="XP_068368339.1">
    <property type="nucleotide sequence ID" value="XM_068497790.1"/>
</dbReference>
<sequence length="724" mass="80976">MTSLMSGDFTSIGSINTPTPEGEKQQSMLDSFPNITQNLQSKKQEDHLIGLKTLLALMSKGENVSSFFPLVVQYIASDDESIRHLSYIFLVHYAEADPDSALMSVNTFQRNLSDPDPIIRALSLKVLSSIRSEEILEIVLEAAQICISDMSPYVRKAASLALIKIYETDQSSGDSILKLLNKLLQDQSIITINGALYALQCISPDNDNMVHPIFRTLCRILPKLDPWGQSTALHILQRYVRRNFKKPAGNDDWFTEDESDFDVDGDLDLLIKNVQPLLNSITPAVTIAAASLFFYCAPQYKQQLISKPLIRLIYADSSTAYAALMTISSFIADNPEPFVPHVKHFFIRYADPSPIQKLKLKVISQLSRPSNSDILIRELSNYVNDKDKEIASTAIQAIGRTASLAGESSLSCVNTIVKLLSSSSVAVVSQAVQMLCLLLRPHPRKDGIKKDDFTSDDGIDASEVTSVLKKMLTVFSRIDDKETKSSLVSLIGDKAELIPFHAHEVLRQLSLTFPQLPKDVKLVTISLAAKLISIRQKEVSDLTRYVFTLGFYDNDIDIRDRARLLHTLLTAPNESEYINELRQKTKEFIFPQKKPVIWSGDVSPASVIEVGTFSSMFNKIISIKSTVVEWADPSKIPSASVRDDVGLDNEFEGQEDANDENDDLESFFGVYTKNPIVGNENNLIPNSINDEEEDKVLQFPKQEDITLENDEEDINNDNIDDYFE</sequence>
<comment type="subcellular location">
    <subcellularLocation>
        <location evidence="1">Endomembrane system</location>
    </subcellularLocation>
</comment>
<dbReference type="InterPro" id="IPR002553">
    <property type="entry name" value="Clathrin/coatomer_adapt-like_N"/>
</dbReference>
<dbReference type="Gene3D" id="1.25.10.10">
    <property type="entry name" value="Leucine-rich Repeat Variant"/>
    <property type="match status" value="1"/>
</dbReference>
<dbReference type="PANTHER" id="PTHR11134">
    <property type="entry name" value="ADAPTOR COMPLEX SUBUNIT BETA FAMILY MEMBER"/>
    <property type="match status" value="1"/>
</dbReference>
<dbReference type="GO" id="GO:0006886">
    <property type="term" value="P:intracellular protein transport"/>
    <property type="evidence" value="ECO:0007669"/>
    <property type="project" value="InterPro"/>
</dbReference>
<evidence type="ECO:0000313" key="8">
    <source>
        <dbReference type="EMBL" id="OHT15203.1"/>
    </source>
</evidence>
<reference evidence="8" key="1">
    <citation type="submission" date="2016-10" db="EMBL/GenBank/DDBJ databases">
        <authorList>
            <person name="Benchimol M."/>
            <person name="Almeida L.G."/>
            <person name="Vasconcelos A.T."/>
            <person name="Perreira-Neves A."/>
            <person name="Rosa I.A."/>
            <person name="Tasca T."/>
            <person name="Bogo M.R."/>
            <person name="de Souza W."/>
        </authorList>
    </citation>
    <scope>NUCLEOTIDE SEQUENCE [LARGE SCALE GENOMIC DNA]</scope>
    <source>
        <strain evidence="8">K</strain>
    </source>
</reference>
<name>A0A1J4KVE1_9EUKA</name>
<dbReference type="GeneID" id="94832494"/>
<keyword evidence="3" id="KW-0813">Transport</keyword>
<dbReference type="OrthoDB" id="10254310at2759"/>
<dbReference type="Pfam" id="PF01602">
    <property type="entry name" value="Adaptin_N"/>
    <property type="match status" value="1"/>
</dbReference>
<dbReference type="AlphaFoldDB" id="A0A1J4KVE1"/>
<feature type="region of interest" description="Disordered" evidence="6">
    <location>
        <begin position="699"/>
        <end position="724"/>
    </location>
</feature>
<keyword evidence="5" id="KW-0472">Membrane</keyword>
<evidence type="ECO:0000256" key="2">
    <source>
        <dbReference type="ARBA" id="ARBA00006613"/>
    </source>
</evidence>
<feature type="region of interest" description="Disordered" evidence="6">
    <location>
        <begin position="1"/>
        <end position="26"/>
    </location>
</feature>
<organism evidence="8 9">
    <name type="scientific">Tritrichomonas foetus</name>
    <dbReference type="NCBI Taxonomy" id="1144522"/>
    <lineage>
        <taxon>Eukaryota</taxon>
        <taxon>Metamonada</taxon>
        <taxon>Parabasalia</taxon>
        <taxon>Tritrichomonadida</taxon>
        <taxon>Tritrichomonadidae</taxon>
        <taxon>Tritrichomonas</taxon>
    </lineage>
</organism>
<feature type="compositionally biased region" description="Acidic residues" evidence="6">
    <location>
        <begin position="705"/>
        <end position="724"/>
    </location>
</feature>
<dbReference type="GO" id="GO:0012505">
    <property type="term" value="C:endomembrane system"/>
    <property type="evidence" value="ECO:0007669"/>
    <property type="project" value="UniProtKB-SubCell"/>
</dbReference>
<accession>A0A1J4KVE1</accession>
<dbReference type="Proteomes" id="UP000179807">
    <property type="component" value="Unassembled WGS sequence"/>
</dbReference>
<keyword evidence="9" id="KW-1185">Reference proteome</keyword>
<dbReference type="GO" id="GO:0030117">
    <property type="term" value="C:membrane coat"/>
    <property type="evidence" value="ECO:0007669"/>
    <property type="project" value="InterPro"/>
</dbReference>
<dbReference type="VEuPathDB" id="TrichDB:TRFO_14398"/>
<dbReference type="InterPro" id="IPR011989">
    <property type="entry name" value="ARM-like"/>
</dbReference>
<dbReference type="InterPro" id="IPR016024">
    <property type="entry name" value="ARM-type_fold"/>
</dbReference>
<evidence type="ECO:0000259" key="7">
    <source>
        <dbReference type="Pfam" id="PF01602"/>
    </source>
</evidence>
<proteinExistence type="inferred from homology"/>
<feature type="domain" description="Clathrin/coatomer adaptor adaptin-like N-terminal" evidence="7">
    <location>
        <begin position="41"/>
        <end position="570"/>
    </location>
</feature>
<gene>
    <name evidence="8" type="ORF">TRFO_14398</name>
</gene>
<comment type="caution">
    <text evidence="8">The sequence shown here is derived from an EMBL/GenBank/DDBJ whole genome shotgun (WGS) entry which is preliminary data.</text>
</comment>
<evidence type="ECO:0000313" key="9">
    <source>
        <dbReference type="Proteomes" id="UP000179807"/>
    </source>
</evidence>
<dbReference type="GO" id="GO:0016192">
    <property type="term" value="P:vesicle-mediated transport"/>
    <property type="evidence" value="ECO:0007669"/>
    <property type="project" value="InterPro"/>
</dbReference>
<dbReference type="EMBL" id="MLAK01000261">
    <property type="protein sequence ID" value="OHT15203.1"/>
    <property type="molecule type" value="Genomic_DNA"/>
</dbReference>